<organism evidence="3 4">
    <name type="scientific">Oligella ureolytica</name>
    <dbReference type="NCBI Taxonomy" id="90244"/>
    <lineage>
        <taxon>Bacteria</taxon>
        <taxon>Pseudomonadati</taxon>
        <taxon>Pseudomonadota</taxon>
        <taxon>Betaproteobacteria</taxon>
        <taxon>Burkholderiales</taxon>
        <taxon>Alcaligenaceae</taxon>
        <taxon>Oligella</taxon>
    </lineage>
</organism>
<dbReference type="AlphaFoldDB" id="A0A378XF39"/>
<keyword evidence="5" id="KW-1185">Reference proteome</keyword>
<dbReference type="Pfam" id="PF09669">
    <property type="entry name" value="Phage_pRha"/>
    <property type="match status" value="1"/>
</dbReference>
<dbReference type="Proteomes" id="UP000254603">
    <property type="component" value="Unassembled WGS sequence"/>
</dbReference>
<dbReference type="RefSeq" id="WP_018573855.1">
    <property type="nucleotide sequence ID" value="NZ_CP065725.1"/>
</dbReference>
<keyword evidence="1" id="KW-0175">Coiled coil</keyword>
<evidence type="ECO:0000313" key="4">
    <source>
        <dbReference type="Proteomes" id="UP000254603"/>
    </source>
</evidence>
<dbReference type="EMBL" id="CP065725">
    <property type="protein sequence ID" value="QPT40919.1"/>
    <property type="molecule type" value="Genomic_DNA"/>
</dbReference>
<dbReference type="Proteomes" id="UP000594903">
    <property type="component" value="Chromosome"/>
</dbReference>
<dbReference type="EMBL" id="UGSB01000001">
    <property type="protein sequence ID" value="SUA53182.1"/>
    <property type="molecule type" value="Genomic_DNA"/>
</dbReference>
<dbReference type="OrthoDB" id="71495at2"/>
<evidence type="ECO:0000313" key="5">
    <source>
        <dbReference type="Proteomes" id="UP000594903"/>
    </source>
</evidence>
<dbReference type="STRING" id="1122619.GCA_000373745_00677"/>
<evidence type="ECO:0000256" key="1">
    <source>
        <dbReference type="SAM" id="Coils"/>
    </source>
</evidence>
<dbReference type="InterPro" id="IPR014054">
    <property type="entry name" value="Phage_regulatory_Rha"/>
</dbReference>
<protein>
    <submittedName>
        <fullName evidence="2">Rha family transcriptional regulator</fullName>
    </submittedName>
    <submittedName>
        <fullName evidence="3">Uncharacterized phage-encoded protein</fullName>
    </submittedName>
</protein>
<feature type="coiled-coil region" evidence="1">
    <location>
        <begin position="178"/>
        <end position="205"/>
    </location>
</feature>
<evidence type="ECO:0000313" key="2">
    <source>
        <dbReference type="EMBL" id="QPT40919.1"/>
    </source>
</evidence>
<evidence type="ECO:0000313" key="3">
    <source>
        <dbReference type="EMBL" id="SUA53182.1"/>
    </source>
</evidence>
<name>A0A378XF39_9BURK</name>
<proteinExistence type="predicted"/>
<sequence length="209" mass="23577">MTSITLEVKGKEYRVDSRLIADNLGIKHRNVIQNIRKYETKFKGYGILPFQTEVLGGVGQPERYALLNENQCFFLLSLSANTERVVDLKFRMVKAFAAARKNIITRETEYLPTYHALHDGVARLSTDSSKPHFVHSNINRLINKTAGIEAGTRSNQPLEKTSMLVVAQAVAIKAMANADDHRDGYKRAKQALKQLERAIEVVEHGEIQQ</sequence>
<accession>A0A378XF39</accession>
<reference evidence="3 4" key="1">
    <citation type="submission" date="2018-06" db="EMBL/GenBank/DDBJ databases">
        <authorList>
            <consortium name="Pathogen Informatics"/>
            <person name="Doyle S."/>
        </authorList>
    </citation>
    <scope>NUCLEOTIDE SEQUENCE [LARGE SCALE GENOMIC DNA]</scope>
    <source>
        <strain evidence="3 4">NCTC11997</strain>
    </source>
</reference>
<gene>
    <name evidence="2" type="ORF">I6G29_05010</name>
    <name evidence="3" type="ORF">NCTC11997_01056</name>
</gene>
<reference evidence="2 5" key="2">
    <citation type="submission" date="2020-12" db="EMBL/GenBank/DDBJ databases">
        <title>FDA dAtabase for Regulatory Grade micrObial Sequences (FDA-ARGOS): Supporting development and validation of Infectious Disease Dx tests.</title>
        <authorList>
            <person name="Sproer C."/>
            <person name="Gronow S."/>
            <person name="Severitt S."/>
            <person name="Schroder I."/>
            <person name="Tallon L."/>
            <person name="Sadzewicz L."/>
            <person name="Zhao X."/>
            <person name="Boylan J."/>
            <person name="Ott S."/>
            <person name="Bowen H."/>
            <person name="Vavikolanu K."/>
            <person name="Mehta A."/>
            <person name="Aluvathingal J."/>
            <person name="Nadendla S."/>
            <person name="Lowell S."/>
            <person name="Myers T."/>
            <person name="Yan Y."/>
            <person name="Sichtig H."/>
        </authorList>
    </citation>
    <scope>NUCLEOTIDE SEQUENCE [LARGE SCALE GENOMIC DNA]</scope>
    <source>
        <strain evidence="2 5">FDAARGOS_872</strain>
    </source>
</reference>